<dbReference type="Pfam" id="PF10604">
    <property type="entry name" value="Polyketide_cyc2"/>
    <property type="match status" value="1"/>
</dbReference>
<sequence length="182" mass="20832">MGPATSRLQRPEPIELTQTLPVRARPEVLYRLALVPTRRAQWDPNVQEAAWAGPEGLKNGHRLRFRLSRRLLGLRFEAELGTLRPPRAGGWRSVGPVGPLESLSQEWRFKPAQGGRVTEVTLTVRGAVRFAWVRPQVERLLQEMLLSTLLEMQRQVDPETARRLDALAPAAPPRRRFWERRA</sequence>
<dbReference type="InterPro" id="IPR023393">
    <property type="entry name" value="START-like_dom_sf"/>
</dbReference>
<proteinExistence type="predicted"/>
<name>A0ABW1YB75_9DEIO</name>
<dbReference type="RefSeq" id="WP_380081742.1">
    <property type="nucleotide sequence ID" value="NZ_JBHSWD010000001.1"/>
</dbReference>
<reference evidence="2" key="1">
    <citation type="journal article" date="2019" name="Int. J. Syst. Evol. Microbiol.">
        <title>The Global Catalogue of Microorganisms (GCM) 10K type strain sequencing project: providing services to taxonomists for standard genome sequencing and annotation.</title>
        <authorList>
            <consortium name="The Broad Institute Genomics Platform"/>
            <consortium name="The Broad Institute Genome Sequencing Center for Infectious Disease"/>
            <person name="Wu L."/>
            <person name="Ma J."/>
        </authorList>
    </citation>
    <scope>NUCLEOTIDE SEQUENCE [LARGE SCALE GENOMIC DNA]</scope>
    <source>
        <strain evidence="2">CGMCC 1.15772</strain>
    </source>
</reference>
<protein>
    <submittedName>
        <fullName evidence="1">SRPBCC family protein</fullName>
    </submittedName>
</protein>
<accession>A0ABW1YB75</accession>
<keyword evidence="2" id="KW-1185">Reference proteome</keyword>
<gene>
    <name evidence="1" type="ORF">ACFP81_00845</name>
</gene>
<dbReference type="Gene3D" id="3.30.530.20">
    <property type="match status" value="1"/>
</dbReference>
<dbReference type="Proteomes" id="UP001596297">
    <property type="component" value="Unassembled WGS sequence"/>
</dbReference>
<evidence type="ECO:0000313" key="2">
    <source>
        <dbReference type="Proteomes" id="UP001596297"/>
    </source>
</evidence>
<dbReference type="EMBL" id="JBHSWD010000001">
    <property type="protein sequence ID" value="MFC6590725.1"/>
    <property type="molecule type" value="Genomic_DNA"/>
</dbReference>
<dbReference type="CDD" id="cd07812">
    <property type="entry name" value="SRPBCC"/>
    <property type="match status" value="1"/>
</dbReference>
<dbReference type="InterPro" id="IPR019587">
    <property type="entry name" value="Polyketide_cyclase/dehydratase"/>
</dbReference>
<organism evidence="1 2">
    <name type="scientific">Deinococcus lacus</name>
    <dbReference type="NCBI Taxonomy" id="392561"/>
    <lineage>
        <taxon>Bacteria</taxon>
        <taxon>Thermotogati</taxon>
        <taxon>Deinococcota</taxon>
        <taxon>Deinococci</taxon>
        <taxon>Deinococcales</taxon>
        <taxon>Deinococcaceae</taxon>
        <taxon>Deinococcus</taxon>
    </lineage>
</organism>
<dbReference type="SUPFAM" id="SSF55961">
    <property type="entry name" value="Bet v1-like"/>
    <property type="match status" value="1"/>
</dbReference>
<comment type="caution">
    <text evidence="1">The sequence shown here is derived from an EMBL/GenBank/DDBJ whole genome shotgun (WGS) entry which is preliminary data.</text>
</comment>
<evidence type="ECO:0000313" key="1">
    <source>
        <dbReference type="EMBL" id="MFC6590725.1"/>
    </source>
</evidence>